<dbReference type="Proteomes" id="UP000515860">
    <property type="component" value="Chromosome"/>
</dbReference>
<dbReference type="KEGG" id="whj:H9Q79_13245"/>
<feature type="domain" description="Transcobalamin-like C-terminal" evidence="2">
    <location>
        <begin position="90"/>
        <end position="169"/>
    </location>
</feature>
<dbReference type="EMBL" id="CP060635">
    <property type="protein sequence ID" value="QNM07870.1"/>
    <property type="molecule type" value="Genomic_DNA"/>
</dbReference>
<evidence type="ECO:0000313" key="3">
    <source>
        <dbReference type="EMBL" id="QNM07870.1"/>
    </source>
</evidence>
<dbReference type="RefSeq" id="WP_249328490.1">
    <property type="nucleotide sequence ID" value="NZ_CP060635.1"/>
</dbReference>
<dbReference type="Pfam" id="PF14478">
    <property type="entry name" value="DUF4430"/>
    <property type="match status" value="1"/>
</dbReference>
<organism evidence="3 4">
    <name type="scientific">Wansuia hejianensis</name>
    <dbReference type="NCBI Taxonomy" id="2763667"/>
    <lineage>
        <taxon>Bacteria</taxon>
        <taxon>Bacillati</taxon>
        <taxon>Bacillota</taxon>
        <taxon>Clostridia</taxon>
        <taxon>Lachnospirales</taxon>
        <taxon>Lachnospiraceae</taxon>
        <taxon>Wansuia</taxon>
    </lineage>
</organism>
<evidence type="ECO:0000259" key="2">
    <source>
        <dbReference type="Pfam" id="PF14478"/>
    </source>
</evidence>
<dbReference type="Gene3D" id="2.170.130.30">
    <property type="match status" value="1"/>
</dbReference>
<reference evidence="3 4" key="1">
    <citation type="submission" date="2020-08" db="EMBL/GenBank/DDBJ databases">
        <authorList>
            <person name="Liu C."/>
            <person name="Sun Q."/>
        </authorList>
    </citation>
    <scope>NUCLEOTIDE SEQUENCE [LARGE SCALE GENOMIC DNA]</scope>
    <source>
        <strain evidence="3 4">NSJ-29</strain>
    </source>
</reference>
<accession>A0A7G9GAN8</accession>
<protein>
    <submittedName>
        <fullName evidence="3">DUF4430 domain-containing protein</fullName>
    </submittedName>
</protein>
<name>A0A7G9GAN8_9FIRM</name>
<feature type="region of interest" description="Disordered" evidence="1">
    <location>
        <begin position="182"/>
        <end position="210"/>
    </location>
</feature>
<sequence>MKKNILLIAVAAVLVLFLVKGTKIQSVDEYYLTHMEDITEDLETVTISIRCDTLLEPENWNNLDEQLRDEKYVPSDGVILPETTYVLRKGDTVFDLLKRVCRYNEIQMDYQGPDTNVYSTIFIKGINYLYDFSCGELSGWMYKVNGEFPGVGSSGKKLKNHDRVEWVYTCDLGRDVGDDYMTRNNRPDSDAEETSFAGTGAVVGRREEPA</sequence>
<keyword evidence="4" id="KW-1185">Reference proteome</keyword>
<evidence type="ECO:0000313" key="4">
    <source>
        <dbReference type="Proteomes" id="UP000515860"/>
    </source>
</evidence>
<proteinExistence type="predicted"/>
<dbReference type="InterPro" id="IPR027954">
    <property type="entry name" value="Transcobalamin-like_C"/>
</dbReference>
<gene>
    <name evidence="3" type="ORF">H9Q79_13245</name>
</gene>
<evidence type="ECO:0000256" key="1">
    <source>
        <dbReference type="SAM" id="MobiDB-lite"/>
    </source>
</evidence>
<dbReference type="AlphaFoldDB" id="A0A7G9GAN8"/>